<evidence type="ECO:0000313" key="2">
    <source>
        <dbReference type="EMBL" id="KAK2117075.1"/>
    </source>
</evidence>
<comment type="caution">
    <text evidence="2">The sequence shown here is derived from an EMBL/GenBank/DDBJ whole genome shotgun (WGS) entry which is preliminary data.</text>
</comment>
<name>A0ABQ9W6Q2_SAGOE</name>
<sequence>MAMPHYGCAMAMYTRPLSIRSLEDKLVSLIYINVTPLLYPAIYMLWNQDMQGAPQRVVHQRTPGRGHQEDLT</sequence>
<keyword evidence="1" id="KW-0472">Membrane</keyword>
<evidence type="ECO:0000256" key="1">
    <source>
        <dbReference type="SAM" id="Phobius"/>
    </source>
</evidence>
<evidence type="ECO:0000313" key="3">
    <source>
        <dbReference type="Proteomes" id="UP001266305"/>
    </source>
</evidence>
<accession>A0ABQ9W6Q2</accession>
<gene>
    <name evidence="2" type="ORF">P7K49_003961</name>
</gene>
<reference evidence="2 3" key="1">
    <citation type="submission" date="2023-05" db="EMBL/GenBank/DDBJ databases">
        <title>B98-5 Cell Line De Novo Hybrid Assembly: An Optical Mapping Approach.</title>
        <authorList>
            <person name="Kananen K."/>
            <person name="Auerbach J.A."/>
            <person name="Kautto E."/>
            <person name="Blachly J.S."/>
        </authorList>
    </citation>
    <scope>NUCLEOTIDE SEQUENCE [LARGE SCALE GENOMIC DNA]</scope>
    <source>
        <strain evidence="2">B95-8</strain>
        <tissue evidence="2">Cell line</tissue>
    </source>
</reference>
<dbReference type="Proteomes" id="UP001266305">
    <property type="component" value="Unassembled WGS sequence"/>
</dbReference>
<dbReference type="SUPFAM" id="SSF81321">
    <property type="entry name" value="Family A G protein-coupled receptor-like"/>
    <property type="match status" value="1"/>
</dbReference>
<keyword evidence="3" id="KW-1185">Reference proteome</keyword>
<proteinExistence type="predicted"/>
<protein>
    <submittedName>
        <fullName evidence="2">Uncharacterized protein</fullName>
    </submittedName>
</protein>
<dbReference type="EMBL" id="JASSZA010000002">
    <property type="protein sequence ID" value="KAK2117075.1"/>
    <property type="molecule type" value="Genomic_DNA"/>
</dbReference>
<keyword evidence="1" id="KW-1133">Transmembrane helix</keyword>
<keyword evidence="1" id="KW-0812">Transmembrane</keyword>
<feature type="transmembrane region" description="Helical" evidence="1">
    <location>
        <begin position="26"/>
        <end position="46"/>
    </location>
</feature>
<organism evidence="2 3">
    <name type="scientific">Saguinus oedipus</name>
    <name type="common">Cotton-top tamarin</name>
    <name type="synonym">Oedipomidas oedipus</name>
    <dbReference type="NCBI Taxonomy" id="9490"/>
    <lineage>
        <taxon>Eukaryota</taxon>
        <taxon>Metazoa</taxon>
        <taxon>Chordata</taxon>
        <taxon>Craniata</taxon>
        <taxon>Vertebrata</taxon>
        <taxon>Euteleostomi</taxon>
        <taxon>Mammalia</taxon>
        <taxon>Eutheria</taxon>
        <taxon>Euarchontoglires</taxon>
        <taxon>Primates</taxon>
        <taxon>Haplorrhini</taxon>
        <taxon>Platyrrhini</taxon>
        <taxon>Cebidae</taxon>
        <taxon>Callitrichinae</taxon>
        <taxon>Saguinus</taxon>
    </lineage>
</organism>